<dbReference type="PANTHER" id="PTHR31956:SF1">
    <property type="entry name" value="NON-SPECIFIC PHOSPHOLIPASE C1"/>
    <property type="match status" value="1"/>
</dbReference>
<evidence type="ECO:0000256" key="2">
    <source>
        <dbReference type="ARBA" id="ARBA00009717"/>
    </source>
</evidence>
<comment type="catalytic activity">
    <reaction evidence="7">
        <text>a 1,2-diacyl-sn-glycero-3-phosphocholine + H2O = phosphocholine + a 1,2-diacyl-sn-glycerol + H(+)</text>
        <dbReference type="Rhea" id="RHEA:10604"/>
        <dbReference type="ChEBI" id="CHEBI:15377"/>
        <dbReference type="ChEBI" id="CHEBI:15378"/>
        <dbReference type="ChEBI" id="CHEBI:17815"/>
        <dbReference type="ChEBI" id="CHEBI:57643"/>
        <dbReference type="ChEBI" id="CHEBI:295975"/>
        <dbReference type="EC" id="3.1.4.3"/>
    </reaction>
    <physiologicalReaction direction="left-to-right" evidence="7">
        <dbReference type="Rhea" id="RHEA:10605"/>
    </physiologicalReaction>
</comment>
<name>A0A4S4G041_9MICO</name>
<keyword evidence="6" id="KW-0843">Virulence</keyword>
<organism evidence="9 10">
    <name type="scientific">Orlajensenia flava</name>
    <dbReference type="NCBI Taxonomy" id="2565934"/>
    <lineage>
        <taxon>Bacteria</taxon>
        <taxon>Bacillati</taxon>
        <taxon>Actinomycetota</taxon>
        <taxon>Actinomycetes</taxon>
        <taxon>Micrococcales</taxon>
        <taxon>Microbacteriaceae</taxon>
        <taxon>Orlajensenia</taxon>
    </lineage>
</organism>
<dbReference type="GO" id="GO:0034480">
    <property type="term" value="F:phosphatidylcholine phospholipase C activity"/>
    <property type="evidence" value="ECO:0007669"/>
    <property type="project" value="UniProtKB-EC"/>
</dbReference>
<evidence type="ECO:0000256" key="6">
    <source>
        <dbReference type="ARBA" id="ARBA00023026"/>
    </source>
</evidence>
<dbReference type="AlphaFoldDB" id="A0A4S4G041"/>
<dbReference type="GO" id="GO:0009395">
    <property type="term" value="P:phospholipid catabolic process"/>
    <property type="evidence" value="ECO:0007669"/>
    <property type="project" value="TreeGrafter"/>
</dbReference>
<comment type="similarity">
    <text evidence="2">Belongs to the bacterial phospholipase C family.</text>
</comment>
<dbReference type="InterPro" id="IPR017850">
    <property type="entry name" value="Alkaline_phosphatase_core_sf"/>
</dbReference>
<keyword evidence="5" id="KW-0378">Hydrolase</keyword>
<evidence type="ECO:0000256" key="7">
    <source>
        <dbReference type="ARBA" id="ARBA00048421"/>
    </source>
</evidence>
<dbReference type="PANTHER" id="PTHR31956">
    <property type="entry name" value="NON-SPECIFIC PHOSPHOLIPASE C4-RELATED"/>
    <property type="match status" value="1"/>
</dbReference>
<dbReference type="PROSITE" id="PS51318">
    <property type="entry name" value="TAT"/>
    <property type="match status" value="1"/>
</dbReference>
<dbReference type="OrthoDB" id="4181857at2"/>
<feature type="region of interest" description="Disordered" evidence="8">
    <location>
        <begin position="1"/>
        <end position="20"/>
    </location>
</feature>
<evidence type="ECO:0000256" key="8">
    <source>
        <dbReference type="SAM" id="MobiDB-lite"/>
    </source>
</evidence>
<sequence length="584" mass="63254">MPEPTTPPADRGASKRAGTSRRDFFRVAGIGAAGLAAGGAVTAAAKSGLDPREDLGFTPLKKRSEPGFDHVVVLMFENRSFDHLLGRLYADGGLRAGQSFEGVDERVHSNPGIDGVPVAAHVYTGSTDEIMAQPDPDPGEFYPHVNTQLFGGFDPETNSDLLRHGVVAPWNAPADTRSPTMDGFVKDYAVNFALTRGRAPSAVEAANVMGGFTPEMLPVFSTLARGFAVYDHWFAAVPSQTFCNRSFFHASTAHGFVTNGGPGYMSKWLDAPAVPTIFNRLEDAGLSWRVYYDADQVVSLTGFLSAPSIEKYWKSNFRSMEQFHKDVADGNLPEYSFVEPRMVFDHNDMHPPVSKPLGAHAAGKDQPMPSYEVALSDLRAGESLLAEVYTSIKNGESHSGSNAMNTVLLVTFDEHGGLYDHVAPPPAASPSKRREEGEMGFTFDRLGLRVPTIVVSAYTRAGTVINETMHHGSLAKTLWEMHGLTPLTERDATATSIFNAVNLEKPRQPVLWPTVGKPYVPPNPEAKPDSRNAQDTERPLTPPALGLIGIMLAKYEPEAPLPDNFADAYAVLKKHGDGLFGTTD</sequence>
<evidence type="ECO:0000256" key="1">
    <source>
        <dbReference type="ARBA" id="ARBA00004191"/>
    </source>
</evidence>
<reference evidence="9 10" key="1">
    <citation type="submission" date="2019-04" db="EMBL/GenBank/DDBJ databases">
        <authorList>
            <person name="Jiang L."/>
        </authorList>
    </citation>
    <scope>NUCLEOTIDE SEQUENCE [LARGE SCALE GENOMIC DNA]</scope>
    <source>
        <strain evidence="9 10">YIM 131861</strain>
    </source>
</reference>
<evidence type="ECO:0000256" key="4">
    <source>
        <dbReference type="ARBA" id="ARBA00022512"/>
    </source>
</evidence>
<dbReference type="RefSeq" id="WP_136423434.1">
    <property type="nucleotide sequence ID" value="NZ_SSSN01000003.1"/>
</dbReference>
<dbReference type="Gene3D" id="3.40.720.10">
    <property type="entry name" value="Alkaline Phosphatase, subunit A"/>
    <property type="match status" value="2"/>
</dbReference>
<keyword evidence="4" id="KW-0134">Cell wall</keyword>
<evidence type="ECO:0000256" key="5">
    <source>
        <dbReference type="ARBA" id="ARBA00022801"/>
    </source>
</evidence>
<dbReference type="EC" id="3.1.4.3" evidence="3"/>
<gene>
    <name evidence="9" type="ORF">E6C70_06755</name>
</gene>
<dbReference type="InterPro" id="IPR006311">
    <property type="entry name" value="TAT_signal"/>
</dbReference>
<feature type="region of interest" description="Disordered" evidence="8">
    <location>
        <begin position="513"/>
        <end position="540"/>
    </location>
</feature>
<proteinExistence type="inferred from homology"/>
<dbReference type="EMBL" id="SSSN01000003">
    <property type="protein sequence ID" value="THG35725.1"/>
    <property type="molecule type" value="Genomic_DNA"/>
</dbReference>
<dbReference type="InterPro" id="IPR007312">
    <property type="entry name" value="Phosphoesterase"/>
</dbReference>
<protein>
    <recommendedName>
        <fullName evidence="3">phospholipase C</fullName>
        <ecNumber evidence="3">3.1.4.3</ecNumber>
    </recommendedName>
</protein>
<evidence type="ECO:0000313" key="9">
    <source>
        <dbReference type="EMBL" id="THG35725.1"/>
    </source>
</evidence>
<dbReference type="Proteomes" id="UP000307380">
    <property type="component" value="Unassembled WGS sequence"/>
</dbReference>
<evidence type="ECO:0000313" key="10">
    <source>
        <dbReference type="Proteomes" id="UP000307380"/>
    </source>
</evidence>
<accession>A0A4S4G041</accession>
<comment type="caution">
    <text evidence="9">The sequence shown here is derived from an EMBL/GenBank/DDBJ whole genome shotgun (WGS) entry which is preliminary data.</text>
</comment>
<dbReference type="Pfam" id="PF04185">
    <property type="entry name" value="Phosphoesterase"/>
    <property type="match status" value="2"/>
</dbReference>
<keyword evidence="10" id="KW-1185">Reference proteome</keyword>
<evidence type="ECO:0000256" key="3">
    <source>
        <dbReference type="ARBA" id="ARBA00012018"/>
    </source>
</evidence>
<comment type="subcellular location">
    <subcellularLocation>
        <location evidence="1">Secreted</location>
        <location evidence="1">Cell wall</location>
    </subcellularLocation>
</comment>
<keyword evidence="4" id="KW-0964">Secreted</keyword>
<feature type="compositionally biased region" description="Basic and acidic residues" evidence="8">
    <location>
        <begin position="526"/>
        <end position="538"/>
    </location>
</feature>